<comment type="subcellular location">
    <subcellularLocation>
        <location evidence="1">Cell membrane</location>
        <topology evidence="1">Multi-pass membrane protein</topology>
    </subcellularLocation>
</comment>
<dbReference type="InterPro" id="IPR036259">
    <property type="entry name" value="MFS_trans_sf"/>
</dbReference>
<organism evidence="8">
    <name type="scientific">marine sediment metagenome</name>
    <dbReference type="NCBI Taxonomy" id="412755"/>
    <lineage>
        <taxon>unclassified sequences</taxon>
        <taxon>metagenomes</taxon>
        <taxon>ecological metagenomes</taxon>
    </lineage>
</organism>
<feature type="transmembrane region" description="Helical" evidence="6">
    <location>
        <begin position="142"/>
        <end position="165"/>
    </location>
</feature>
<dbReference type="GO" id="GO:0022857">
    <property type="term" value="F:transmembrane transporter activity"/>
    <property type="evidence" value="ECO:0007669"/>
    <property type="project" value="InterPro"/>
</dbReference>
<feature type="transmembrane region" description="Helical" evidence="6">
    <location>
        <begin position="65"/>
        <end position="83"/>
    </location>
</feature>
<keyword evidence="3 6" id="KW-0812">Transmembrane</keyword>
<dbReference type="GO" id="GO:0005886">
    <property type="term" value="C:plasma membrane"/>
    <property type="evidence" value="ECO:0007669"/>
    <property type="project" value="UniProtKB-SubCell"/>
</dbReference>
<evidence type="ECO:0000256" key="6">
    <source>
        <dbReference type="SAM" id="Phobius"/>
    </source>
</evidence>
<keyword evidence="2" id="KW-1003">Cell membrane</keyword>
<dbReference type="Gene3D" id="1.20.1250.20">
    <property type="entry name" value="MFS general substrate transporter like domains"/>
    <property type="match status" value="1"/>
</dbReference>
<feature type="transmembrane region" description="Helical" evidence="6">
    <location>
        <begin position="29"/>
        <end position="53"/>
    </location>
</feature>
<dbReference type="AlphaFoldDB" id="X0VRS9"/>
<dbReference type="InterPro" id="IPR020846">
    <property type="entry name" value="MFS_dom"/>
</dbReference>
<protein>
    <recommendedName>
        <fullName evidence="7">Major facilitator superfamily (MFS) profile domain-containing protein</fullName>
    </recommendedName>
</protein>
<evidence type="ECO:0000256" key="1">
    <source>
        <dbReference type="ARBA" id="ARBA00004651"/>
    </source>
</evidence>
<keyword evidence="5 6" id="KW-0472">Membrane</keyword>
<accession>X0VRS9</accession>
<feature type="non-terminal residue" evidence="8">
    <location>
        <position position="1"/>
    </location>
</feature>
<feature type="transmembrane region" description="Helical" evidence="6">
    <location>
        <begin position="95"/>
        <end position="113"/>
    </location>
</feature>
<keyword evidence="4 6" id="KW-1133">Transmembrane helix</keyword>
<evidence type="ECO:0000256" key="2">
    <source>
        <dbReference type="ARBA" id="ARBA00022475"/>
    </source>
</evidence>
<reference evidence="8" key="1">
    <citation type="journal article" date="2014" name="Front. Microbiol.">
        <title>High frequency of phylogenetically diverse reductive dehalogenase-homologous genes in deep subseafloor sedimentary metagenomes.</title>
        <authorList>
            <person name="Kawai M."/>
            <person name="Futagami T."/>
            <person name="Toyoda A."/>
            <person name="Takaki Y."/>
            <person name="Nishi S."/>
            <person name="Hori S."/>
            <person name="Arai W."/>
            <person name="Tsubouchi T."/>
            <person name="Morono Y."/>
            <person name="Uchiyama I."/>
            <person name="Ito T."/>
            <person name="Fujiyama A."/>
            <person name="Inagaki F."/>
            <person name="Takami H."/>
        </authorList>
    </citation>
    <scope>NUCLEOTIDE SEQUENCE</scope>
    <source>
        <strain evidence="8">Expedition CK06-06</strain>
    </source>
</reference>
<feature type="transmembrane region" description="Helical" evidence="6">
    <location>
        <begin position="177"/>
        <end position="195"/>
    </location>
</feature>
<feature type="transmembrane region" description="Helical" evidence="6">
    <location>
        <begin position="207"/>
        <end position="227"/>
    </location>
</feature>
<evidence type="ECO:0000259" key="7">
    <source>
        <dbReference type="PROSITE" id="PS50850"/>
    </source>
</evidence>
<dbReference type="PROSITE" id="PS50850">
    <property type="entry name" value="MFS"/>
    <property type="match status" value="1"/>
</dbReference>
<dbReference type="PANTHER" id="PTHR23513">
    <property type="entry name" value="INTEGRAL MEMBRANE EFFLUX PROTEIN-RELATED"/>
    <property type="match status" value="1"/>
</dbReference>
<dbReference type="EMBL" id="BARS01022483">
    <property type="protein sequence ID" value="GAG13847.1"/>
    <property type="molecule type" value="Genomic_DNA"/>
</dbReference>
<evidence type="ECO:0000256" key="5">
    <source>
        <dbReference type="ARBA" id="ARBA00023136"/>
    </source>
</evidence>
<dbReference type="PANTHER" id="PTHR23513:SF6">
    <property type="entry name" value="MAJOR FACILITATOR SUPERFAMILY ASSOCIATED DOMAIN-CONTAINING PROTEIN"/>
    <property type="match status" value="1"/>
</dbReference>
<evidence type="ECO:0000313" key="8">
    <source>
        <dbReference type="EMBL" id="GAG13847.1"/>
    </source>
</evidence>
<sequence length="238" mass="25323">RRERPVVLAGGLIEEFRKAWRTILYDSKVASAVVQLTLATTAILVLVAVLPHYLSEVLNTRVDNAAFVFAPAAIGLLAGLRLAPWLGQRTGNAQVVTTGFVLFLACLASLGFVEEFAGLMRGQAAPFTDAIEWTGLSLDATVAMGLSIPLGFAYSLVGVAARAVLHERAPADMLGRIFAMQMVLGSLASIIPLFIVGGLAELMSARIVVSLVTAAVLVLAIYSHLWVRRQVEALARAV</sequence>
<evidence type="ECO:0000256" key="3">
    <source>
        <dbReference type="ARBA" id="ARBA00022692"/>
    </source>
</evidence>
<feature type="domain" description="Major facilitator superfamily (MFS) profile" evidence="7">
    <location>
        <begin position="28"/>
        <end position="238"/>
    </location>
</feature>
<evidence type="ECO:0000256" key="4">
    <source>
        <dbReference type="ARBA" id="ARBA00022989"/>
    </source>
</evidence>
<proteinExistence type="predicted"/>
<name>X0VRS9_9ZZZZ</name>
<gene>
    <name evidence="8" type="ORF">S01H1_35940</name>
</gene>
<dbReference type="SUPFAM" id="SSF103473">
    <property type="entry name" value="MFS general substrate transporter"/>
    <property type="match status" value="1"/>
</dbReference>
<comment type="caution">
    <text evidence="8">The sequence shown here is derived from an EMBL/GenBank/DDBJ whole genome shotgun (WGS) entry which is preliminary data.</text>
</comment>